<accession>A0A9D3VJG4</accession>
<dbReference type="EMBL" id="JAIQCV010000007">
    <property type="protein sequence ID" value="KAH1083239.1"/>
    <property type="molecule type" value="Genomic_DNA"/>
</dbReference>
<evidence type="ECO:0000256" key="1">
    <source>
        <dbReference type="SAM" id="MobiDB-lite"/>
    </source>
</evidence>
<protein>
    <submittedName>
        <fullName evidence="2">Uncharacterized protein</fullName>
    </submittedName>
</protein>
<organism evidence="2 3">
    <name type="scientific">Gossypium stocksii</name>
    <dbReference type="NCBI Taxonomy" id="47602"/>
    <lineage>
        <taxon>Eukaryota</taxon>
        <taxon>Viridiplantae</taxon>
        <taxon>Streptophyta</taxon>
        <taxon>Embryophyta</taxon>
        <taxon>Tracheophyta</taxon>
        <taxon>Spermatophyta</taxon>
        <taxon>Magnoliopsida</taxon>
        <taxon>eudicotyledons</taxon>
        <taxon>Gunneridae</taxon>
        <taxon>Pentapetalae</taxon>
        <taxon>rosids</taxon>
        <taxon>malvids</taxon>
        <taxon>Malvales</taxon>
        <taxon>Malvaceae</taxon>
        <taxon>Malvoideae</taxon>
        <taxon>Gossypium</taxon>
    </lineage>
</organism>
<dbReference type="OrthoDB" id="998650at2759"/>
<dbReference type="AlphaFoldDB" id="A0A9D3VJG4"/>
<reference evidence="2 3" key="1">
    <citation type="journal article" date="2021" name="Plant Biotechnol. J.">
        <title>Multi-omics assisted identification of the key and species-specific regulatory components of drought-tolerant mechanisms in Gossypium stocksii.</title>
        <authorList>
            <person name="Yu D."/>
            <person name="Ke L."/>
            <person name="Zhang D."/>
            <person name="Wu Y."/>
            <person name="Sun Y."/>
            <person name="Mei J."/>
            <person name="Sun J."/>
            <person name="Sun Y."/>
        </authorList>
    </citation>
    <scope>NUCLEOTIDE SEQUENCE [LARGE SCALE GENOMIC DNA]</scope>
    <source>
        <strain evidence="3">cv. E1</strain>
        <tissue evidence="2">Leaf</tissue>
    </source>
</reference>
<sequence>MLIDLLKAIKADLGRVRAEEIYTEGRIIVVESSLREFKRVIGDLKAKAKLVDDLVNLVIEAMIDNDLNIDEQTIVLIDEAIMAFTEVSTGSQSHESYPAVGKNGGGHDSSSLHPD</sequence>
<gene>
    <name evidence="2" type="ORF">J1N35_023000</name>
</gene>
<name>A0A9D3VJG4_9ROSI</name>
<feature type="region of interest" description="Disordered" evidence="1">
    <location>
        <begin position="89"/>
        <end position="115"/>
    </location>
</feature>
<comment type="caution">
    <text evidence="2">The sequence shown here is derived from an EMBL/GenBank/DDBJ whole genome shotgun (WGS) entry which is preliminary data.</text>
</comment>
<proteinExistence type="predicted"/>
<evidence type="ECO:0000313" key="2">
    <source>
        <dbReference type="EMBL" id="KAH1083239.1"/>
    </source>
</evidence>
<keyword evidence="3" id="KW-1185">Reference proteome</keyword>
<dbReference type="Proteomes" id="UP000828251">
    <property type="component" value="Unassembled WGS sequence"/>
</dbReference>
<evidence type="ECO:0000313" key="3">
    <source>
        <dbReference type="Proteomes" id="UP000828251"/>
    </source>
</evidence>